<name>A0ABT0X1Q7_9ACTN</name>
<protein>
    <submittedName>
        <fullName evidence="6">Nickel-type superoxide dismutase maturation protease</fullName>
    </submittedName>
</protein>
<evidence type="ECO:0000256" key="3">
    <source>
        <dbReference type="ARBA" id="ARBA00023136"/>
    </source>
</evidence>
<evidence type="ECO:0000256" key="4">
    <source>
        <dbReference type="SAM" id="MobiDB-lite"/>
    </source>
</evidence>
<feature type="compositionally biased region" description="Basic and acidic residues" evidence="4">
    <location>
        <begin position="13"/>
        <end position="23"/>
    </location>
</feature>
<gene>
    <name evidence="6" type="primary">sodX</name>
    <name evidence="6" type="ORF">M1E25_01790</name>
</gene>
<dbReference type="Pfam" id="PF00717">
    <property type="entry name" value="Peptidase_S24"/>
    <property type="match status" value="1"/>
</dbReference>
<dbReference type="RefSeq" id="WP_251408366.1">
    <property type="nucleotide sequence ID" value="NZ_JAMQGM010000002.1"/>
</dbReference>
<evidence type="ECO:0000313" key="6">
    <source>
        <dbReference type="EMBL" id="MCM2576095.1"/>
    </source>
</evidence>
<dbReference type="SUPFAM" id="SSF51306">
    <property type="entry name" value="LexA/Signal peptidase"/>
    <property type="match status" value="1"/>
</dbReference>
<keyword evidence="2" id="KW-0378">Hydrolase</keyword>
<organism evidence="6 7">
    <name type="scientific">Streptomyces meridianus</name>
    <dbReference type="NCBI Taxonomy" id="2938945"/>
    <lineage>
        <taxon>Bacteria</taxon>
        <taxon>Bacillati</taxon>
        <taxon>Actinomycetota</taxon>
        <taxon>Actinomycetes</taxon>
        <taxon>Kitasatosporales</taxon>
        <taxon>Streptomycetaceae</taxon>
        <taxon>Streptomyces</taxon>
    </lineage>
</organism>
<dbReference type="InterPro" id="IPR036286">
    <property type="entry name" value="LexA/Signal_pep-like_sf"/>
</dbReference>
<proteinExistence type="predicted"/>
<dbReference type="NCBIfam" id="TIGR02754">
    <property type="entry name" value="sod_Ni_protease"/>
    <property type="match status" value="1"/>
</dbReference>
<dbReference type="InterPro" id="IPR014124">
    <property type="entry name" value="Pept_S26A_Sod_Ni_maturase"/>
</dbReference>
<sequence>MPEGGRWQQDETDAQRVTEHGAEPGRSALPFGIAEVVGPSMAPALLPGDRLVVQYGTSPRPGDVVVLRHPMQQDLLIVKRAVERREGGWWVLGDNRFVENDSREFGVVPDGFVLARAWLRLRPPQAPGDRRPAALLTWALSAVRPVPSFSPRSLLRRRRAR</sequence>
<dbReference type="GO" id="GO:0008233">
    <property type="term" value="F:peptidase activity"/>
    <property type="evidence" value="ECO:0007669"/>
    <property type="project" value="UniProtKB-KW"/>
</dbReference>
<keyword evidence="7" id="KW-1185">Reference proteome</keyword>
<reference evidence="6" key="1">
    <citation type="journal article" date="2023" name="Int. J. Syst. Evol. Microbiol.">
        <title>Streptomyces meridianus sp. nov. isolated from brackish water of the Tagus estuary in Alcochete, Portugal.</title>
        <authorList>
            <person name="Santos J.D.N."/>
            <person name="Klimek D."/>
            <person name="Calusinska M."/>
            <person name="Lobo Da Cunha A."/>
            <person name="Catita J."/>
            <person name="Goncalves H."/>
            <person name="Gonzalez I."/>
            <person name="Reyes F."/>
            <person name="Lage O.M."/>
        </authorList>
    </citation>
    <scope>NUCLEOTIDE SEQUENCE</scope>
    <source>
        <strain evidence="6">MTZ3.1</strain>
    </source>
</reference>
<dbReference type="CDD" id="cd06530">
    <property type="entry name" value="S26_SPase_I"/>
    <property type="match status" value="1"/>
</dbReference>
<dbReference type="PANTHER" id="PTHR12383:SF16">
    <property type="entry name" value="MITOCHONDRIAL INNER MEMBRANE PROTEASE SUBUNIT 1"/>
    <property type="match status" value="1"/>
</dbReference>
<dbReference type="GO" id="GO:0006508">
    <property type="term" value="P:proteolysis"/>
    <property type="evidence" value="ECO:0007669"/>
    <property type="project" value="UniProtKB-KW"/>
</dbReference>
<keyword evidence="3" id="KW-0472">Membrane</keyword>
<evidence type="ECO:0000313" key="7">
    <source>
        <dbReference type="Proteomes" id="UP001167160"/>
    </source>
</evidence>
<feature type="region of interest" description="Disordered" evidence="4">
    <location>
        <begin position="1"/>
        <end position="26"/>
    </location>
</feature>
<dbReference type="Proteomes" id="UP001167160">
    <property type="component" value="Unassembled WGS sequence"/>
</dbReference>
<comment type="caution">
    <text evidence="6">The sequence shown here is derived from an EMBL/GenBank/DDBJ whole genome shotgun (WGS) entry which is preliminary data.</text>
</comment>
<dbReference type="Gene3D" id="2.10.109.10">
    <property type="entry name" value="Umud Fragment, subunit A"/>
    <property type="match status" value="1"/>
</dbReference>
<evidence type="ECO:0000256" key="2">
    <source>
        <dbReference type="ARBA" id="ARBA00022801"/>
    </source>
</evidence>
<comment type="subcellular location">
    <subcellularLocation>
        <location evidence="1">Endomembrane system</location>
    </subcellularLocation>
</comment>
<evidence type="ECO:0000259" key="5">
    <source>
        <dbReference type="Pfam" id="PF00717"/>
    </source>
</evidence>
<evidence type="ECO:0000256" key="1">
    <source>
        <dbReference type="ARBA" id="ARBA00004308"/>
    </source>
</evidence>
<dbReference type="PANTHER" id="PTHR12383">
    <property type="entry name" value="PROTEASE FAMILY S26 MITOCHONDRIAL INNER MEMBRANE PROTEASE-RELATED"/>
    <property type="match status" value="1"/>
</dbReference>
<dbReference type="InterPro" id="IPR015927">
    <property type="entry name" value="Peptidase_S24_S26A/B/C"/>
</dbReference>
<feature type="domain" description="Peptidase S24/S26A/S26B/S26C" evidence="5">
    <location>
        <begin position="33"/>
        <end position="96"/>
    </location>
</feature>
<dbReference type="InterPro" id="IPR019533">
    <property type="entry name" value="Peptidase_S26"/>
</dbReference>
<keyword evidence="6" id="KW-0645">Protease</keyword>
<dbReference type="InterPro" id="IPR052064">
    <property type="entry name" value="Mito_IMP1_subunit"/>
</dbReference>
<accession>A0ABT0X1Q7</accession>
<dbReference type="EMBL" id="JAMQGM010000002">
    <property type="protein sequence ID" value="MCM2576095.1"/>
    <property type="molecule type" value="Genomic_DNA"/>
</dbReference>